<reference evidence="1" key="1">
    <citation type="submission" date="2021-08" db="EMBL/GenBank/DDBJ databases">
        <title>The first chromosome-level gecko genome reveals the dynamic sex chromosomes of Neotropical dwarf geckos (Sphaerodactylidae: Sphaerodactylus).</title>
        <authorList>
            <person name="Pinto B.J."/>
            <person name="Keating S.E."/>
            <person name="Gamble T."/>
        </authorList>
    </citation>
    <scope>NUCLEOTIDE SEQUENCE</scope>
    <source>
        <strain evidence="1">TG3544</strain>
    </source>
</reference>
<sequence>MTGELPRRSLPGKLGRVNVKGGEKGRETGGGERNRRLTFRAGSARLMLLSVLSPPHSPPSSLCGEEGAGPGWLSRAKGSSCRSHAHALQLVVLFPLHAPVLEPDLDLSL</sequence>
<evidence type="ECO:0000313" key="1">
    <source>
        <dbReference type="EMBL" id="KAH8010871.1"/>
    </source>
</evidence>
<dbReference type="Proteomes" id="UP000827872">
    <property type="component" value="Linkage Group LG11"/>
</dbReference>
<name>A0ACB8FV01_9SAUR</name>
<dbReference type="EMBL" id="CM037624">
    <property type="protein sequence ID" value="KAH8010871.1"/>
    <property type="molecule type" value="Genomic_DNA"/>
</dbReference>
<gene>
    <name evidence="1" type="ORF">K3G42_015505</name>
</gene>
<organism evidence="1 2">
    <name type="scientific">Sphaerodactylus townsendi</name>
    <dbReference type="NCBI Taxonomy" id="933632"/>
    <lineage>
        <taxon>Eukaryota</taxon>
        <taxon>Metazoa</taxon>
        <taxon>Chordata</taxon>
        <taxon>Craniata</taxon>
        <taxon>Vertebrata</taxon>
        <taxon>Euteleostomi</taxon>
        <taxon>Lepidosauria</taxon>
        <taxon>Squamata</taxon>
        <taxon>Bifurcata</taxon>
        <taxon>Gekkota</taxon>
        <taxon>Sphaerodactylidae</taxon>
        <taxon>Sphaerodactylus</taxon>
    </lineage>
</organism>
<accession>A0ACB8FV01</accession>
<protein>
    <submittedName>
        <fullName evidence="1">Uncharacterized protein</fullName>
    </submittedName>
</protein>
<keyword evidence="2" id="KW-1185">Reference proteome</keyword>
<comment type="caution">
    <text evidence="1">The sequence shown here is derived from an EMBL/GenBank/DDBJ whole genome shotgun (WGS) entry which is preliminary data.</text>
</comment>
<proteinExistence type="predicted"/>
<evidence type="ECO:0000313" key="2">
    <source>
        <dbReference type="Proteomes" id="UP000827872"/>
    </source>
</evidence>